<evidence type="ECO:0000256" key="2">
    <source>
        <dbReference type="ARBA" id="ARBA00023015"/>
    </source>
</evidence>
<keyword evidence="3 5" id="KW-0238">DNA-binding</keyword>
<name>A0A9Q1DFR9_CONCO</name>
<comment type="caution">
    <text evidence="8">The sequence shown here is derived from an EMBL/GenBank/DDBJ whole genome shotgun (WGS) entry which is preliminary data.</text>
</comment>
<dbReference type="InterPro" id="IPR015633">
    <property type="entry name" value="E2F"/>
</dbReference>
<gene>
    <name evidence="8" type="ORF">COCON_G00135870</name>
</gene>
<dbReference type="GO" id="GO:0000981">
    <property type="term" value="F:DNA-binding transcription factor activity, RNA polymerase II-specific"/>
    <property type="evidence" value="ECO:0007669"/>
    <property type="project" value="TreeGrafter"/>
</dbReference>
<organism evidence="8 9">
    <name type="scientific">Conger conger</name>
    <name type="common">Conger eel</name>
    <name type="synonym">Muraena conger</name>
    <dbReference type="NCBI Taxonomy" id="82655"/>
    <lineage>
        <taxon>Eukaryota</taxon>
        <taxon>Metazoa</taxon>
        <taxon>Chordata</taxon>
        <taxon>Craniata</taxon>
        <taxon>Vertebrata</taxon>
        <taxon>Euteleostomi</taxon>
        <taxon>Actinopterygii</taxon>
        <taxon>Neopterygii</taxon>
        <taxon>Teleostei</taxon>
        <taxon>Anguilliformes</taxon>
        <taxon>Congridae</taxon>
        <taxon>Conger</taxon>
    </lineage>
</organism>
<evidence type="ECO:0000256" key="3">
    <source>
        <dbReference type="ARBA" id="ARBA00023125"/>
    </source>
</evidence>
<dbReference type="GO" id="GO:0090575">
    <property type="term" value="C:RNA polymerase II transcription regulator complex"/>
    <property type="evidence" value="ECO:0007669"/>
    <property type="project" value="TreeGrafter"/>
</dbReference>
<dbReference type="PANTHER" id="PTHR12081:SF35">
    <property type="entry name" value="TRANSCRIPTION FACTOR E2F5"/>
    <property type="match status" value="1"/>
</dbReference>
<evidence type="ECO:0000256" key="1">
    <source>
        <dbReference type="ARBA" id="ARBA00010940"/>
    </source>
</evidence>
<dbReference type="GO" id="GO:0000978">
    <property type="term" value="F:RNA polymerase II cis-regulatory region sequence-specific DNA binding"/>
    <property type="evidence" value="ECO:0007669"/>
    <property type="project" value="InterPro"/>
</dbReference>
<evidence type="ECO:0000256" key="5">
    <source>
        <dbReference type="RuleBase" id="RU003796"/>
    </source>
</evidence>
<feature type="region of interest" description="Disordered" evidence="6">
    <location>
        <begin position="77"/>
        <end position="101"/>
    </location>
</feature>
<feature type="compositionally biased region" description="Polar residues" evidence="6">
    <location>
        <begin position="1"/>
        <end position="17"/>
    </location>
</feature>
<dbReference type="AlphaFoldDB" id="A0A9Q1DFR9"/>
<keyword evidence="2 5" id="KW-0805">Transcription regulation</keyword>
<dbReference type="Proteomes" id="UP001152803">
    <property type="component" value="Unassembled WGS sequence"/>
</dbReference>
<sequence length="101" mass="11064">MTESVSSSLQNGTPNGSSRHEKSLGLLTIKFVTLLQEAKDGVLDLKVAADSLAVRQKRRIYDITNVLEGVGLIEKKPRTSSSGRARTLAARPRRRRSGWSS</sequence>
<comment type="subcellular location">
    <subcellularLocation>
        <location evidence="5">Nucleus</location>
    </subcellularLocation>
</comment>
<dbReference type="InterPro" id="IPR036388">
    <property type="entry name" value="WH-like_DNA-bd_sf"/>
</dbReference>
<evidence type="ECO:0000313" key="8">
    <source>
        <dbReference type="EMBL" id="KAJ8268415.1"/>
    </source>
</evidence>
<dbReference type="EMBL" id="JAFJMO010000009">
    <property type="protein sequence ID" value="KAJ8268415.1"/>
    <property type="molecule type" value="Genomic_DNA"/>
</dbReference>
<evidence type="ECO:0000256" key="4">
    <source>
        <dbReference type="ARBA" id="ARBA00023163"/>
    </source>
</evidence>
<keyword evidence="9" id="KW-1185">Reference proteome</keyword>
<reference evidence="8" key="1">
    <citation type="journal article" date="2023" name="Science">
        <title>Genome structures resolve the early diversification of teleost fishes.</title>
        <authorList>
            <person name="Parey E."/>
            <person name="Louis A."/>
            <person name="Montfort J."/>
            <person name="Bouchez O."/>
            <person name="Roques C."/>
            <person name="Iampietro C."/>
            <person name="Lluch J."/>
            <person name="Castinel A."/>
            <person name="Donnadieu C."/>
            <person name="Desvignes T."/>
            <person name="Floi Bucao C."/>
            <person name="Jouanno E."/>
            <person name="Wen M."/>
            <person name="Mejri S."/>
            <person name="Dirks R."/>
            <person name="Jansen H."/>
            <person name="Henkel C."/>
            <person name="Chen W.J."/>
            <person name="Zahm M."/>
            <person name="Cabau C."/>
            <person name="Klopp C."/>
            <person name="Thompson A.W."/>
            <person name="Robinson-Rechavi M."/>
            <person name="Braasch I."/>
            <person name="Lecointre G."/>
            <person name="Bobe J."/>
            <person name="Postlethwait J.H."/>
            <person name="Berthelot C."/>
            <person name="Roest Crollius H."/>
            <person name="Guiguen Y."/>
        </authorList>
    </citation>
    <scope>NUCLEOTIDE SEQUENCE</scope>
    <source>
        <strain evidence="8">Concon-B</strain>
    </source>
</reference>
<feature type="compositionally biased region" description="Basic residues" evidence="6">
    <location>
        <begin position="91"/>
        <end position="101"/>
    </location>
</feature>
<dbReference type="SUPFAM" id="SSF46785">
    <property type="entry name" value="Winged helix' DNA-binding domain"/>
    <property type="match status" value="1"/>
</dbReference>
<dbReference type="OrthoDB" id="1743261at2759"/>
<keyword evidence="4 5" id="KW-0804">Transcription</keyword>
<protein>
    <recommendedName>
        <fullName evidence="7">E2F/DP family winged-helix DNA-binding domain-containing protein</fullName>
    </recommendedName>
</protein>
<feature type="region of interest" description="Disordered" evidence="6">
    <location>
        <begin position="1"/>
        <end position="20"/>
    </location>
</feature>
<comment type="similarity">
    <text evidence="1 5">Belongs to the E2F/DP family.</text>
</comment>
<dbReference type="InterPro" id="IPR003316">
    <property type="entry name" value="E2F_WHTH_DNA-bd_dom"/>
</dbReference>
<accession>A0A9Q1DFR9</accession>
<dbReference type="Gene3D" id="1.10.10.10">
    <property type="entry name" value="Winged helix-like DNA-binding domain superfamily/Winged helix DNA-binding domain"/>
    <property type="match status" value="1"/>
</dbReference>
<evidence type="ECO:0000259" key="7">
    <source>
        <dbReference type="SMART" id="SM01372"/>
    </source>
</evidence>
<keyword evidence="5" id="KW-0539">Nucleus</keyword>
<dbReference type="FunFam" id="1.10.10.10:FF:000008">
    <property type="entry name" value="E2F transcription factor 1"/>
    <property type="match status" value="1"/>
</dbReference>
<evidence type="ECO:0000313" key="9">
    <source>
        <dbReference type="Proteomes" id="UP001152803"/>
    </source>
</evidence>
<dbReference type="PANTHER" id="PTHR12081">
    <property type="entry name" value="TRANSCRIPTION FACTOR E2F"/>
    <property type="match status" value="1"/>
</dbReference>
<feature type="domain" description="E2F/DP family winged-helix DNA-binding" evidence="7">
    <location>
        <begin position="19"/>
        <end position="83"/>
    </location>
</feature>
<dbReference type="InterPro" id="IPR036390">
    <property type="entry name" value="WH_DNA-bd_sf"/>
</dbReference>
<dbReference type="Pfam" id="PF02319">
    <property type="entry name" value="WHD_E2F_TDP"/>
    <property type="match status" value="1"/>
</dbReference>
<dbReference type="SMART" id="SM01372">
    <property type="entry name" value="E2F_TDP"/>
    <property type="match status" value="1"/>
</dbReference>
<proteinExistence type="inferred from homology"/>
<evidence type="ECO:0000256" key="6">
    <source>
        <dbReference type="SAM" id="MobiDB-lite"/>
    </source>
</evidence>